<dbReference type="Pfam" id="PF00004">
    <property type="entry name" value="AAA"/>
    <property type="match status" value="1"/>
</dbReference>
<dbReference type="InterPro" id="IPR000642">
    <property type="entry name" value="Peptidase_M41"/>
</dbReference>
<name>A0ABQ0Z373_9HYPH</name>
<dbReference type="PROSITE" id="PS00674">
    <property type="entry name" value="AAA"/>
    <property type="match status" value="1"/>
</dbReference>
<evidence type="ECO:0000259" key="2">
    <source>
        <dbReference type="Pfam" id="PF00004"/>
    </source>
</evidence>
<proteinExistence type="inferred from homology"/>
<dbReference type="Gene3D" id="3.40.50.300">
    <property type="entry name" value="P-loop containing nucleotide triphosphate hydrolases"/>
    <property type="match status" value="1"/>
</dbReference>
<keyword evidence="5" id="KW-1185">Reference proteome</keyword>
<dbReference type="CDD" id="cd19481">
    <property type="entry name" value="RecA-like_protease"/>
    <property type="match status" value="1"/>
</dbReference>
<evidence type="ECO:0008006" key="6">
    <source>
        <dbReference type="Google" id="ProtNLM"/>
    </source>
</evidence>
<evidence type="ECO:0000313" key="5">
    <source>
        <dbReference type="Proteomes" id="UP000390335"/>
    </source>
</evidence>
<dbReference type="SUPFAM" id="SSF140990">
    <property type="entry name" value="FtsH protease domain-like"/>
    <property type="match status" value="1"/>
</dbReference>
<reference evidence="4 5" key="1">
    <citation type="journal article" date="2020" name="Genome Biol. Evol.">
        <title>Rhizobium dioscoreae sp. nov., a plant growth-promoting bacterium isolated from yam (Dioscorea species).</title>
        <authorList>
            <person name="Ouyabe M."/>
            <person name="Tanaka N."/>
            <person name="Shiwa Y."/>
            <person name="Fujita N."/>
            <person name="Kikuno H."/>
            <person name="Babil P."/>
            <person name="Shiwachi H."/>
        </authorList>
    </citation>
    <scope>NUCLEOTIDE SEQUENCE [LARGE SCALE GENOMIC DNA]</scope>
    <source>
        <strain evidence="4 5">S-93</strain>
    </source>
</reference>
<evidence type="ECO:0000259" key="3">
    <source>
        <dbReference type="Pfam" id="PF01434"/>
    </source>
</evidence>
<dbReference type="InterPro" id="IPR003959">
    <property type="entry name" value="ATPase_AAA_core"/>
</dbReference>
<gene>
    <name evidence="4" type="ORF">RsS93_25900</name>
</gene>
<organism evidence="4 5">
    <name type="scientific">Rhizobium dioscoreae</name>
    <dbReference type="NCBI Taxonomy" id="2653122"/>
    <lineage>
        <taxon>Bacteria</taxon>
        <taxon>Pseudomonadati</taxon>
        <taxon>Pseudomonadota</taxon>
        <taxon>Alphaproteobacteria</taxon>
        <taxon>Hyphomicrobiales</taxon>
        <taxon>Rhizobiaceae</taxon>
        <taxon>Rhizobium/Agrobacterium group</taxon>
        <taxon>Rhizobium</taxon>
    </lineage>
</organism>
<sequence>MNATFESARSQQPAILFLDELDSVGDRTKFNGEHAIYSTQVVNHLLECIDGAEGRDKVIVIAATNYPEAIDPALLRSGRIERHVRLDLPDADERADILRFHMGYSSGSEELSLLATGLDGWTPADLEKLARDAKRCARTRQREAQVQDIADVLPPLQILSDETVTRTSLHEAGHAVIALLLWSDMRVALRIRKSYRPSASFTDLGQAQFFHRQAEVHTRESLENSICRALAGAAAEHLLLGAHSDGVGGKAGSDIEYATRLATQIVASYGMGESLLFALEDETTAGSAAWRLPSSMRFEINGILRNQFERAKALLSDHVSVLRSLTDSLLEKEKLNGEEVAEIFFGCGMTFER</sequence>
<keyword evidence="1" id="KW-0067">ATP-binding</keyword>
<dbReference type="PANTHER" id="PTHR23076:SF97">
    <property type="entry name" value="ATP-DEPENDENT ZINC METALLOPROTEASE YME1L1"/>
    <property type="match status" value="1"/>
</dbReference>
<dbReference type="InterPro" id="IPR003960">
    <property type="entry name" value="ATPase_AAA_CS"/>
</dbReference>
<dbReference type="PANTHER" id="PTHR23076">
    <property type="entry name" value="METALLOPROTEASE M41 FTSH"/>
    <property type="match status" value="1"/>
</dbReference>
<dbReference type="Gene3D" id="1.10.8.60">
    <property type="match status" value="1"/>
</dbReference>
<dbReference type="Gene3D" id="1.20.58.760">
    <property type="entry name" value="Peptidase M41"/>
    <property type="match status" value="1"/>
</dbReference>
<feature type="domain" description="Peptidase M41" evidence="3">
    <location>
        <begin position="158"/>
        <end position="343"/>
    </location>
</feature>
<dbReference type="InterPro" id="IPR027417">
    <property type="entry name" value="P-loop_NTPase"/>
</dbReference>
<feature type="domain" description="ATPase AAA-type core" evidence="2">
    <location>
        <begin position="2"/>
        <end position="87"/>
    </location>
</feature>
<dbReference type="Pfam" id="PF01434">
    <property type="entry name" value="Peptidase_M41"/>
    <property type="match status" value="1"/>
</dbReference>
<protein>
    <recommendedName>
        <fullName evidence="6">Cell division protein FtsH</fullName>
    </recommendedName>
</protein>
<keyword evidence="1" id="KW-0547">Nucleotide-binding</keyword>
<comment type="caution">
    <text evidence="4">The sequence shown here is derived from an EMBL/GenBank/DDBJ whole genome shotgun (WGS) entry which is preliminary data.</text>
</comment>
<dbReference type="InterPro" id="IPR037219">
    <property type="entry name" value="Peptidase_M41-like"/>
</dbReference>
<evidence type="ECO:0000313" key="4">
    <source>
        <dbReference type="EMBL" id="GES49976.1"/>
    </source>
</evidence>
<comment type="similarity">
    <text evidence="1">Belongs to the AAA ATPase family.</text>
</comment>
<accession>A0ABQ0Z373</accession>
<dbReference type="SUPFAM" id="SSF52540">
    <property type="entry name" value="P-loop containing nucleoside triphosphate hydrolases"/>
    <property type="match status" value="1"/>
</dbReference>
<dbReference type="EMBL" id="BLAJ01000003">
    <property type="protein sequence ID" value="GES49976.1"/>
    <property type="molecule type" value="Genomic_DNA"/>
</dbReference>
<evidence type="ECO:0000256" key="1">
    <source>
        <dbReference type="RuleBase" id="RU003651"/>
    </source>
</evidence>
<dbReference type="Proteomes" id="UP000390335">
    <property type="component" value="Unassembled WGS sequence"/>
</dbReference>